<dbReference type="InterPro" id="IPR011250">
    <property type="entry name" value="OMP/PagP_B-barrel"/>
</dbReference>
<dbReference type="Proteomes" id="UP000594059">
    <property type="component" value="Chromosome"/>
</dbReference>
<dbReference type="InterPro" id="IPR027385">
    <property type="entry name" value="Beta-barrel_OMP"/>
</dbReference>
<evidence type="ECO:0000313" key="5">
    <source>
        <dbReference type="EMBL" id="QOW20498.1"/>
    </source>
</evidence>
<keyword evidence="1 3" id="KW-0732">Signal</keyword>
<accession>A0A7S6UHN5</accession>
<feature type="compositionally biased region" description="Polar residues" evidence="2">
    <location>
        <begin position="49"/>
        <end position="64"/>
    </location>
</feature>
<organism evidence="5 6">
    <name type="scientific">Novilysobacter ciconiae</name>
    <dbReference type="NCBI Taxonomy" id="2781022"/>
    <lineage>
        <taxon>Bacteria</taxon>
        <taxon>Pseudomonadati</taxon>
        <taxon>Pseudomonadota</taxon>
        <taxon>Gammaproteobacteria</taxon>
        <taxon>Lysobacterales</taxon>
        <taxon>Lysobacteraceae</taxon>
        <taxon>Novilysobacter</taxon>
    </lineage>
</organism>
<proteinExistence type="predicted"/>
<evidence type="ECO:0000259" key="4">
    <source>
        <dbReference type="Pfam" id="PF13505"/>
    </source>
</evidence>
<dbReference type="Pfam" id="PF13505">
    <property type="entry name" value="OMP_b-brl"/>
    <property type="match status" value="1"/>
</dbReference>
<keyword evidence="6" id="KW-1185">Reference proteome</keyword>
<evidence type="ECO:0000256" key="3">
    <source>
        <dbReference type="SAM" id="SignalP"/>
    </source>
</evidence>
<evidence type="ECO:0000256" key="2">
    <source>
        <dbReference type="SAM" id="MobiDB-lite"/>
    </source>
</evidence>
<dbReference type="AlphaFoldDB" id="A0A7S6UHN5"/>
<protein>
    <submittedName>
        <fullName evidence="5">Outer membrane beta-barrel protein</fullName>
    </submittedName>
</protein>
<feature type="region of interest" description="Disordered" evidence="2">
    <location>
        <begin position="29"/>
        <end position="64"/>
    </location>
</feature>
<dbReference type="EMBL" id="CP063656">
    <property type="protein sequence ID" value="QOW20498.1"/>
    <property type="molecule type" value="Genomic_DNA"/>
</dbReference>
<feature type="chain" id="PRO_5032293538" evidence="3">
    <location>
        <begin position="27"/>
        <end position="247"/>
    </location>
</feature>
<evidence type="ECO:0000313" key="6">
    <source>
        <dbReference type="Proteomes" id="UP000594059"/>
    </source>
</evidence>
<reference evidence="5 6" key="1">
    <citation type="submission" date="2020-10" db="EMBL/GenBank/DDBJ databases">
        <title>complete genome sequencing of Lysobacter sp. H21R20.</title>
        <authorList>
            <person name="Bae J.-W."/>
            <person name="Lee S.-Y."/>
        </authorList>
    </citation>
    <scope>NUCLEOTIDE SEQUENCE [LARGE SCALE GENOMIC DNA]</scope>
    <source>
        <strain evidence="5 6">H21R20</strain>
    </source>
</reference>
<dbReference type="KEGG" id="lcic:INQ41_05650"/>
<evidence type="ECO:0000256" key="1">
    <source>
        <dbReference type="ARBA" id="ARBA00022729"/>
    </source>
</evidence>
<feature type="signal peptide" evidence="3">
    <location>
        <begin position="1"/>
        <end position="26"/>
    </location>
</feature>
<dbReference type="SUPFAM" id="SSF56925">
    <property type="entry name" value="OMPA-like"/>
    <property type="match status" value="1"/>
</dbReference>
<gene>
    <name evidence="5" type="ORF">INQ41_05650</name>
</gene>
<feature type="domain" description="Outer membrane protein beta-barrel" evidence="4">
    <location>
        <begin position="78"/>
        <end position="230"/>
    </location>
</feature>
<sequence length="247" mass="26317">MKNTIVTAAMAAVFASVALASATAHAQSKPLAVWQPAPEGEKDPAKRVPTTSVPTDAVSAQSLAHPQASSAVQQSYAAAAPSATMEEESRGGVFLGVQGGKGWVYDDVDQSARAVNAGYRWQAGAVSLVGIELAAGRLDDAEDDGFRYGKVDYSSVGVNARFNFGRDNPVYGLVRAGYWAADIGAFDDTVDGGYFGLGVGVDFNRHFNMSLVYTNHVYFNEYAWTDDGFEYDASRADLLMLGAEVRF</sequence>
<name>A0A7S6UHN5_9GAMM</name>